<protein>
    <submittedName>
        <fullName evidence="1">DUF192 domain-containing protein</fullName>
    </submittedName>
</protein>
<dbReference type="Proteomes" id="UP000267249">
    <property type="component" value="Chromosome"/>
</dbReference>
<sequence>MRAFWNQHWLQRLAIAVVPVSLLGLSCRGQAASDRAQYLPIGAEVTIDGQRIQLEVAMTPAQQARGLMFRPRLPDNRGMLFPFPQARPVSFWMFNTPEPLDMVFLYQGEIRAIVQEARPCLSLPCPSYGPALVPIDTVLELRAGRSRELGLQKGDRLEVRFLQPSDPAVRNPGAL</sequence>
<evidence type="ECO:0000313" key="1">
    <source>
        <dbReference type="EMBL" id="AZB73767.1"/>
    </source>
</evidence>
<dbReference type="RefSeq" id="WP_208674190.1">
    <property type="nucleotide sequence ID" value="NZ_CP030139.2"/>
</dbReference>
<organism evidence="1 2">
    <name type="scientific">Synechococcus elongatus PCC 11801</name>
    <dbReference type="NCBI Taxonomy" id="2219813"/>
    <lineage>
        <taxon>Bacteria</taxon>
        <taxon>Bacillati</taxon>
        <taxon>Cyanobacteriota</taxon>
        <taxon>Cyanophyceae</taxon>
        <taxon>Synechococcales</taxon>
        <taxon>Synechococcaceae</taxon>
        <taxon>Synechococcus</taxon>
    </lineage>
</organism>
<dbReference type="PROSITE" id="PS51257">
    <property type="entry name" value="PROKAR_LIPOPROTEIN"/>
    <property type="match status" value="1"/>
</dbReference>
<dbReference type="EMBL" id="CP030139">
    <property type="protein sequence ID" value="AZB73767.1"/>
    <property type="molecule type" value="Genomic_DNA"/>
</dbReference>
<accession>A0AAN1UVK6</accession>
<dbReference type="Pfam" id="PF02643">
    <property type="entry name" value="DUF192"/>
    <property type="match status" value="1"/>
</dbReference>
<dbReference type="Gene3D" id="2.60.120.1140">
    <property type="entry name" value="Protein of unknown function DUF192"/>
    <property type="match status" value="1"/>
</dbReference>
<dbReference type="InterPro" id="IPR003795">
    <property type="entry name" value="DUF192"/>
</dbReference>
<name>A0AAN1UVK6_SYNEL</name>
<reference evidence="1 2" key="1">
    <citation type="journal article" date="2018" name="Sci. Rep.">
        <title>Genome Features and Biochemical Characteristics of a Robust, Fast Growing and Naturally Transformable Cyanobacterium Synechococcus elongatus PCC 11801 Isolated from India.</title>
        <authorList>
            <person name="Jaiswal D."/>
            <person name="Sengupta A."/>
            <person name="Sohoni S."/>
            <person name="Sengupta S."/>
            <person name="Phadnavis A.G."/>
            <person name="Pakrasi H.B."/>
            <person name="Wangikar P.P."/>
        </authorList>
    </citation>
    <scope>NUCLEOTIDE SEQUENCE [LARGE SCALE GENOMIC DNA]</scope>
    <source>
        <strain evidence="1 2">PCC 11801</strain>
    </source>
</reference>
<dbReference type="AlphaFoldDB" id="A0AAN1UVK6"/>
<dbReference type="InterPro" id="IPR038695">
    <property type="entry name" value="Saro_0823-like_sf"/>
</dbReference>
<dbReference type="PANTHER" id="PTHR37953:SF1">
    <property type="entry name" value="UPF0127 PROTEIN MJ1496"/>
    <property type="match status" value="1"/>
</dbReference>
<evidence type="ECO:0000313" key="2">
    <source>
        <dbReference type="Proteomes" id="UP000267249"/>
    </source>
</evidence>
<dbReference type="PANTHER" id="PTHR37953">
    <property type="entry name" value="UPF0127 PROTEIN MJ1496"/>
    <property type="match status" value="1"/>
</dbReference>
<proteinExistence type="predicted"/>
<gene>
    <name evidence="1" type="ORF">DOP62_12335</name>
</gene>